<dbReference type="PANTHER" id="PTHR43311:SF2">
    <property type="entry name" value="GLUTAMATE--TRNA LIGASE, MITOCHONDRIAL-RELATED"/>
    <property type="match status" value="1"/>
</dbReference>
<dbReference type="EC" id="6.1.1.17" evidence="4"/>
<feature type="region of interest" description="Disordered" evidence="12">
    <location>
        <begin position="116"/>
        <end position="144"/>
    </location>
</feature>
<dbReference type="GO" id="GO:0004818">
    <property type="term" value="F:glutamate-tRNA ligase activity"/>
    <property type="evidence" value="ECO:0007669"/>
    <property type="project" value="UniProtKB-EC"/>
</dbReference>
<feature type="domain" description="Glutamyl/glutaminyl-tRNA synthetase class Ib catalytic" evidence="13">
    <location>
        <begin position="3"/>
        <end position="311"/>
    </location>
</feature>
<protein>
    <recommendedName>
        <fullName evidence="4">glutamate--tRNA ligase</fullName>
        <ecNumber evidence="4">6.1.1.17</ecNumber>
    </recommendedName>
    <alternativeName>
        <fullName evidence="11">Glutamyl-tRNA synthetase</fullName>
    </alternativeName>
</protein>
<dbReference type="CDD" id="cd00808">
    <property type="entry name" value="GluRS_core"/>
    <property type="match status" value="1"/>
</dbReference>
<dbReference type="InterPro" id="IPR049940">
    <property type="entry name" value="GluQ/Sye"/>
</dbReference>
<dbReference type="InterPro" id="IPR045462">
    <property type="entry name" value="aa-tRNA-synth_I_cd-bd"/>
</dbReference>
<sequence>MTIRVRFPPSPTGHLHVGGARTALFNWLFVRKHEGVFVLRIEDTDRDRSNTEHSEGILEALEWLGIDWDEGPYFQSDGVNRHRSEVEHLLKKGLAYRDFSDPEELALERFRCKEKESGKRNSRTRAKLIPPEESERRAAEGESHAIRFKVPDGQTIWKDLVHGEMKFENADVEDLVILRSDGSPTYNFAVTSDDASQRITHVIRGDDHLSNTAKQILIYNAMGWEEPVFAHVPMILGPDGRRLSKRHGATSIQDYREDGILADALINFLALLGWSPGDDREFMNTDELIDNFSLERVLKKSSVFDIKKLEWLSGKHFDTVSTEKLALLLSPRLEANGITNKDILDSNREWYHKLIDLLKTRARTMRDLVQLSEPFFKESIDYDENAIQTRWLSDIDRSLTVLRDFQVEFEKTDWNPDELEAKIRWYAEESGLKLGEVIHPLRVAVTGRDTSPSIFEVLNLLGNSCVLA</sequence>
<evidence type="ECO:0000256" key="5">
    <source>
        <dbReference type="ARBA" id="ARBA00022490"/>
    </source>
</evidence>
<keyword evidence="6" id="KW-0436">Ligase</keyword>
<evidence type="ECO:0000256" key="4">
    <source>
        <dbReference type="ARBA" id="ARBA00012835"/>
    </source>
</evidence>
<dbReference type="InterPro" id="IPR004527">
    <property type="entry name" value="Glu-tRNA-ligase_bac/mito"/>
</dbReference>
<evidence type="ECO:0000259" key="14">
    <source>
        <dbReference type="Pfam" id="PF19269"/>
    </source>
</evidence>
<comment type="subunit">
    <text evidence="3">Monomer.</text>
</comment>
<keyword evidence="7" id="KW-0547">Nucleotide-binding</keyword>
<name>A0A382FIW9_9ZZZZ</name>
<dbReference type="AlphaFoldDB" id="A0A382FIW9"/>
<evidence type="ECO:0000256" key="1">
    <source>
        <dbReference type="ARBA" id="ARBA00004496"/>
    </source>
</evidence>
<dbReference type="InterPro" id="IPR020058">
    <property type="entry name" value="Glu/Gln-tRNA-synth_Ib_cat-dom"/>
</dbReference>
<dbReference type="NCBIfam" id="TIGR00464">
    <property type="entry name" value="gltX_bact"/>
    <property type="match status" value="1"/>
</dbReference>
<reference evidence="15" key="1">
    <citation type="submission" date="2018-05" db="EMBL/GenBank/DDBJ databases">
        <authorList>
            <person name="Lanie J.A."/>
            <person name="Ng W.-L."/>
            <person name="Kazmierczak K.M."/>
            <person name="Andrzejewski T.M."/>
            <person name="Davidsen T.M."/>
            <person name="Wayne K.J."/>
            <person name="Tettelin H."/>
            <person name="Glass J.I."/>
            <person name="Rusch D."/>
            <person name="Podicherti R."/>
            <person name="Tsui H.-C.T."/>
            <person name="Winkler M.E."/>
        </authorList>
    </citation>
    <scope>NUCLEOTIDE SEQUENCE</scope>
</reference>
<keyword evidence="10" id="KW-0030">Aminoacyl-tRNA synthetase</keyword>
<dbReference type="GO" id="GO:0005829">
    <property type="term" value="C:cytosol"/>
    <property type="evidence" value="ECO:0007669"/>
    <property type="project" value="TreeGrafter"/>
</dbReference>
<dbReference type="Gene3D" id="3.40.50.620">
    <property type="entry name" value="HUPs"/>
    <property type="match status" value="1"/>
</dbReference>
<evidence type="ECO:0000256" key="2">
    <source>
        <dbReference type="ARBA" id="ARBA00007894"/>
    </source>
</evidence>
<evidence type="ECO:0000256" key="11">
    <source>
        <dbReference type="ARBA" id="ARBA00030865"/>
    </source>
</evidence>
<dbReference type="Gene3D" id="1.10.10.350">
    <property type="match status" value="1"/>
</dbReference>
<dbReference type="Pfam" id="PF19269">
    <property type="entry name" value="Anticodon_2"/>
    <property type="match status" value="1"/>
</dbReference>
<dbReference type="PANTHER" id="PTHR43311">
    <property type="entry name" value="GLUTAMATE--TRNA LIGASE"/>
    <property type="match status" value="1"/>
</dbReference>
<organism evidence="15">
    <name type="scientific">marine metagenome</name>
    <dbReference type="NCBI Taxonomy" id="408172"/>
    <lineage>
        <taxon>unclassified sequences</taxon>
        <taxon>metagenomes</taxon>
        <taxon>ecological metagenomes</taxon>
    </lineage>
</organism>
<dbReference type="InterPro" id="IPR000924">
    <property type="entry name" value="Glu/Gln-tRNA-synth"/>
</dbReference>
<evidence type="ECO:0000256" key="7">
    <source>
        <dbReference type="ARBA" id="ARBA00022741"/>
    </source>
</evidence>
<dbReference type="InterPro" id="IPR008925">
    <property type="entry name" value="aa_tRNA-synth_I_cd-bd_sf"/>
</dbReference>
<dbReference type="HAMAP" id="MF_00022">
    <property type="entry name" value="Glu_tRNA_synth_type1"/>
    <property type="match status" value="1"/>
</dbReference>
<evidence type="ECO:0000256" key="3">
    <source>
        <dbReference type="ARBA" id="ARBA00011245"/>
    </source>
</evidence>
<evidence type="ECO:0000256" key="6">
    <source>
        <dbReference type="ARBA" id="ARBA00022598"/>
    </source>
</evidence>
<gene>
    <name evidence="15" type="ORF">METZ01_LOCUS215900</name>
</gene>
<evidence type="ECO:0000259" key="13">
    <source>
        <dbReference type="Pfam" id="PF00749"/>
    </source>
</evidence>
<dbReference type="GO" id="GO:0000049">
    <property type="term" value="F:tRNA binding"/>
    <property type="evidence" value="ECO:0007669"/>
    <property type="project" value="InterPro"/>
</dbReference>
<keyword evidence="9" id="KW-0648">Protein biosynthesis</keyword>
<keyword evidence="8" id="KW-0067">ATP-binding</keyword>
<feature type="non-terminal residue" evidence="15">
    <location>
        <position position="468"/>
    </location>
</feature>
<evidence type="ECO:0000256" key="12">
    <source>
        <dbReference type="SAM" id="MobiDB-lite"/>
    </source>
</evidence>
<dbReference type="PROSITE" id="PS00178">
    <property type="entry name" value="AA_TRNA_LIGASE_I"/>
    <property type="match status" value="1"/>
</dbReference>
<dbReference type="InterPro" id="IPR020751">
    <property type="entry name" value="aa-tRNA-synth_I_codon-bd_sub2"/>
</dbReference>
<keyword evidence="5" id="KW-0963">Cytoplasm</keyword>
<dbReference type="GO" id="GO:0008270">
    <property type="term" value="F:zinc ion binding"/>
    <property type="evidence" value="ECO:0007669"/>
    <property type="project" value="InterPro"/>
</dbReference>
<dbReference type="SUPFAM" id="SSF52374">
    <property type="entry name" value="Nucleotidylyl transferase"/>
    <property type="match status" value="1"/>
</dbReference>
<feature type="compositionally biased region" description="Basic and acidic residues" evidence="12">
    <location>
        <begin position="133"/>
        <end position="144"/>
    </location>
</feature>
<accession>A0A382FIW9</accession>
<dbReference type="GO" id="GO:0006424">
    <property type="term" value="P:glutamyl-tRNA aminoacylation"/>
    <property type="evidence" value="ECO:0007669"/>
    <property type="project" value="InterPro"/>
</dbReference>
<dbReference type="InterPro" id="IPR001412">
    <property type="entry name" value="aa-tRNA-synth_I_CS"/>
</dbReference>
<comment type="subcellular location">
    <subcellularLocation>
        <location evidence="1">Cytoplasm</location>
    </subcellularLocation>
</comment>
<dbReference type="SUPFAM" id="SSF48163">
    <property type="entry name" value="An anticodon-binding domain of class I aminoacyl-tRNA synthetases"/>
    <property type="match status" value="1"/>
</dbReference>
<evidence type="ECO:0000256" key="10">
    <source>
        <dbReference type="ARBA" id="ARBA00023146"/>
    </source>
</evidence>
<proteinExistence type="inferred from homology"/>
<feature type="domain" description="Aminoacyl-tRNA synthetase class I anticodon-binding" evidence="14">
    <location>
        <begin position="329"/>
        <end position="467"/>
    </location>
</feature>
<dbReference type="PRINTS" id="PR00987">
    <property type="entry name" value="TRNASYNTHGLU"/>
</dbReference>
<evidence type="ECO:0000313" key="15">
    <source>
        <dbReference type="EMBL" id="SVB63046.1"/>
    </source>
</evidence>
<dbReference type="GO" id="GO:0005524">
    <property type="term" value="F:ATP binding"/>
    <property type="evidence" value="ECO:0007669"/>
    <property type="project" value="UniProtKB-KW"/>
</dbReference>
<dbReference type="FunFam" id="3.40.50.620:FF:000007">
    <property type="entry name" value="Glutamate--tRNA ligase"/>
    <property type="match status" value="1"/>
</dbReference>
<evidence type="ECO:0000256" key="8">
    <source>
        <dbReference type="ARBA" id="ARBA00022840"/>
    </source>
</evidence>
<comment type="similarity">
    <text evidence="2">Belongs to the class-I aminoacyl-tRNA synthetase family. Glutamate--tRNA ligase type 1 subfamily.</text>
</comment>
<dbReference type="EMBL" id="UINC01050278">
    <property type="protein sequence ID" value="SVB63046.1"/>
    <property type="molecule type" value="Genomic_DNA"/>
</dbReference>
<evidence type="ECO:0000256" key="9">
    <source>
        <dbReference type="ARBA" id="ARBA00022917"/>
    </source>
</evidence>
<dbReference type="InterPro" id="IPR033910">
    <property type="entry name" value="GluRS_core"/>
</dbReference>
<dbReference type="InterPro" id="IPR014729">
    <property type="entry name" value="Rossmann-like_a/b/a_fold"/>
</dbReference>
<dbReference type="Pfam" id="PF00749">
    <property type="entry name" value="tRNA-synt_1c"/>
    <property type="match status" value="1"/>
</dbReference>